<name>Q6NMW6_DROME</name>
<accession>Q6NMW6</accession>
<feature type="non-terminal residue" evidence="1">
    <location>
        <position position="1"/>
    </location>
</feature>
<sequence length="102" mass="11608">ENQQFTTNPNSQHVQILRSVPVRHRGLRLCQAGGARFSSGLQRLLRSLCGSCSLLGCLHRGIHRSSGRRLLRLHVPLCVRLLRLPLCRLLPLRLDEWIVILT</sequence>
<evidence type="ECO:0000313" key="1">
    <source>
        <dbReference type="EMBL" id="AAS15672.1"/>
    </source>
</evidence>
<dbReference type="EMBL" id="BT011536">
    <property type="protein sequence ID" value="AAS15672.1"/>
    <property type="molecule type" value="mRNA"/>
</dbReference>
<dbReference type="AlphaFoldDB" id="Q6NMW6"/>
<proteinExistence type="evidence at transcript level"/>
<protein>
    <submittedName>
        <fullName evidence="1">LP21183p</fullName>
    </submittedName>
</protein>
<organism evidence="1">
    <name type="scientific">Drosophila melanogaster</name>
    <name type="common">Fruit fly</name>
    <dbReference type="NCBI Taxonomy" id="7227"/>
    <lineage>
        <taxon>Eukaryota</taxon>
        <taxon>Metazoa</taxon>
        <taxon>Ecdysozoa</taxon>
        <taxon>Arthropoda</taxon>
        <taxon>Hexapoda</taxon>
        <taxon>Insecta</taxon>
        <taxon>Pterygota</taxon>
        <taxon>Neoptera</taxon>
        <taxon>Endopterygota</taxon>
        <taxon>Diptera</taxon>
        <taxon>Brachycera</taxon>
        <taxon>Muscomorpha</taxon>
        <taxon>Ephydroidea</taxon>
        <taxon>Drosophilidae</taxon>
        <taxon>Drosophila</taxon>
        <taxon>Sophophora</taxon>
    </lineage>
</organism>
<reference evidence="1" key="1">
    <citation type="submission" date="2004-02" db="EMBL/GenBank/DDBJ databases">
        <authorList>
            <person name="Stapleton M."/>
            <person name="Carlson J."/>
            <person name="Chavez C."/>
            <person name="Frise E."/>
            <person name="George R."/>
            <person name="Pacleb J."/>
            <person name="Park S."/>
            <person name="Wan K."/>
            <person name="Yu C."/>
            <person name="Rubin G.M."/>
            <person name="Celniker S."/>
        </authorList>
    </citation>
    <scope>NUCLEOTIDE SEQUENCE</scope>
    <source>
        <strain evidence="1">Berkeley</strain>
    </source>
</reference>